<sequence length="77" mass="8209">MTISIVLAKLVVFSSLLPPDLSPFADVCRGGDGDSDHPVFPDPLVLNVELHGELRYFSAEGVGELHGAAWGVRHRAG</sequence>
<name>A0A835GIQ5_SPOEX</name>
<feature type="chain" id="PRO_5033003649" description="Secreted protein" evidence="1">
    <location>
        <begin position="17"/>
        <end position="77"/>
    </location>
</feature>
<evidence type="ECO:0000256" key="1">
    <source>
        <dbReference type="SAM" id="SignalP"/>
    </source>
</evidence>
<feature type="signal peptide" evidence="1">
    <location>
        <begin position="1"/>
        <end position="16"/>
    </location>
</feature>
<protein>
    <recommendedName>
        <fullName evidence="4">Secreted protein</fullName>
    </recommendedName>
</protein>
<comment type="caution">
    <text evidence="2">The sequence shown here is derived from an EMBL/GenBank/DDBJ whole genome shotgun (WGS) entry which is preliminary data.</text>
</comment>
<evidence type="ECO:0000313" key="3">
    <source>
        <dbReference type="Proteomes" id="UP000648187"/>
    </source>
</evidence>
<evidence type="ECO:0000313" key="2">
    <source>
        <dbReference type="EMBL" id="KAF9416176.1"/>
    </source>
</evidence>
<keyword evidence="3" id="KW-1185">Reference proteome</keyword>
<organism evidence="2 3">
    <name type="scientific">Spodoptera exigua</name>
    <name type="common">Beet armyworm</name>
    <name type="synonym">Noctua fulgens</name>
    <dbReference type="NCBI Taxonomy" id="7107"/>
    <lineage>
        <taxon>Eukaryota</taxon>
        <taxon>Metazoa</taxon>
        <taxon>Ecdysozoa</taxon>
        <taxon>Arthropoda</taxon>
        <taxon>Hexapoda</taxon>
        <taxon>Insecta</taxon>
        <taxon>Pterygota</taxon>
        <taxon>Neoptera</taxon>
        <taxon>Endopterygota</taxon>
        <taxon>Lepidoptera</taxon>
        <taxon>Glossata</taxon>
        <taxon>Ditrysia</taxon>
        <taxon>Noctuoidea</taxon>
        <taxon>Noctuidae</taxon>
        <taxon>Amphipyrinae</taxon>
        <taxon>Spodoptera</taxon>
    </lineage>
</organism>
<dbReference type="AlphaFoldDB" id="A0A835GIQ5"/>
<gene>
    <name evidence="2" type="ORF">HW555_006428</name>
</gene>
<dbReference type="Proteomes" id="UP000648187">
    <property type="component" value="Unassembled WGS sequence"/>
</dbReference>
<keyword evidence="1" id="KW-0732">Signal</keyword>
<reference evidence="2" key="1">
    <citation type="submission" date="2020-08" db="EMBL/GenBank/DDBJ databases">
        <title>Spodoptera exigua strain:BAW_Kor-Di-RS1 Genome sequencing and assembly.</title>
        <authorList>
            <person name="Kim J."/>
            <person name="Nam H.Y."/>
            <person name="Kwon M."/>
            <person name="Choi J.H."/>
            <person name="Cho S.R."/>
            <person name="Kim G.-H."/>
        </authorList>
    </citation>
    <scope>NUCLEOTIDE SEQUENCE</scope>
    <source>
        <strain evidence="2">BAW_Kor-Di-RS1</strain>
        <tissue evidence="2">Whole-body</tissue>
    </source>
</reference>
<evidence type="ECO:0008006" key="4">
    <source>
        <dbReference type="Google" id="ProtNLM"/>
    </source>
</evidence>
<accession>A0A835GIQ5</accession>
<proteinExistence type="predicted"/>
<dbReference type="EMBL" id="JACKWZ010000095">
    <property type="protein sequence ID" value="KAF9416176.1"/>
    <property type="molecule type" value="Genomic_DNA"/>
</dbReference>